<organism evidence="4 5">
    <name type="scientific">Pseudonocardia yuanmonensis</name>
    <dbReference type="NCBI Taxonomy" id="1095914"/>
    <lineage>
        <taxon>Bacteria</taxon>
        <taxon>Bacillati</taxon>
        <taxon>Actinomycetota</taxon>
        <taxon>Actinomycetes</taxon>
        <taxon>Pseudonocardiales</taxon>
        <taxon>Pseudonocardiaceae</taxon>
        <taxon>Pseudonocardia</taxon>
    </lineage>
</organism>
<proteinExistence type="predicted"/>
<feature type="domain" description="FAD-binding" evidence="3">
    <location>
        <begin position="3"/>
        <end position="330"/>
    </location>
</feature>
<dbReference type="PANTHER" id="PTHR43476:SF4">
    <property type="entry name" value="BLR0106 PROTEIN"/>
    <property type="match status" value="1"/>
</dbReference>
<dbReference type="RefSeq" id="WP_345384087.1">
    <property type="nucleotide sequence ID" value="NZ_BAABIC010000028.1"/>
</dbReference>
<evidence type="ECO:0000313" key="5">
    <source>
        <dbReference type="Proteomes" id="UP001500325"/>
    </source>
</evidence>
<dbReference type="Gene3D" id="3.30.9.20">
    <property type="match status" value="1"/>
</dbReference>
<name>A0ABP8XLC0_9PSEU</name>
<dbReference type="SUPFAM" id="SSF51905">
    <property type="entry name" value="FAD/NAD(P)-binding domain"/>
    <property type="match status" value="1"/>
</dbReference>
<keyword evidence="2" id="KW-0520">NAD</keyword>
<dbReference type="PANTHER" id="PTHR43476">
    <property type="entry name" value="3-(3-HYDROXY-PHENYL)PROPIONATE/3-HYDROXYCINNAMIC ACID HYDROXYLASE"/>
    <property type="match status" value="1"/>
</dbReference>
<gene>
    <name evidence="4" type="ORF">GCM10023215_59310</name>
</gene>
<sequence length="529" mass="57519">MRIAVAGGGPGGLFFATLIRRADPSIEVTVFERNRADDTFGFGVVFSDRTLAGIHEADPVLRRALTEHGRHWDEIEVRLKGERVRCGGNGMAAVVRRTLLALMQARARDVGAELRFSTEVTLDDLAGHDLVVAADGTGSRIREQLEADLGVEVETATAKFIWFGTDYLFDGLTFVHERSPDGVFAVHGYPISDEVSTFIVETDEASWRRAGLDEFDVTRPPGESDLISKDYLEKLFGEQIDGKRLLVNNSRWGNFRTRRTRRWHTLAPRPVAFLGDAVHTAHFSVGSGTKMAMEDAVALARAVAATPDDLGAALAAYEEAAQPSVRRIQDSARPSLAWWEHFGRYHDEFEPWQFAYHFLSRSITDSRLARRDPGFVTASHRGWVAAHGAEPLDTQFERGGWSAPGRLVSLSTVGGVPTAVSAGRDDELPLSEEPQAGPWGALVAAPADEEGLPAVFARLTELAGLGERAPVLVAVHDGTALTRTLVCEQARMHDRLPALHVDAGDPADLADRALTTVLSGRADLVGAPA</sequence>
<dbReference type="EMBL" id="BAABIC010000028">
    <property type="protein sequence ID" value="GAA4709768.1"/>
    <property type="molecule type" value="Genomic_DNA"/>
</dbReference>
<evidence type="ECO:0000256" key="1">
    <source>
        <dbReference type="ARBA" id="ARBA00023002"/>
    </source>
</evidence>
<keyword evidence="1" id="KW-0560">Oxidoreductase</keyword>
<dbReference type="Pfam" id="PF01494">
    <property type="entry name" value="FAD_binding_3"/>
    <property type="match status" value="1"/>
</dbReference>
<keyword evidence="5" id="KW-1185">Reference proteome</keyword>
<comment type="caution">
    <text evidence="4">The sequence shown here is derived from an EMBL/GenBank/DDBJ whole genome shotgun (WGS) entry which is preliminary data.</text>
</comment>
<evidence type="ECO:0000313" key="4">
    <source>
        <dbReference type="EMBL" id="GAA4709768.1"/>
    </source>
</evidence>
<dbReference type="Gene3D" id="3.50.50.60">
    <property type="entry name" value="FAD/NAD(P)-binding domain"/>
    <property type="match status" value="1"/>
</dbReference>
<dbReference type="InterPro" id="IPR036188">
    <property type="entry name" value="FAD/NAD-bd_sf"/>
</dbReference>
<dbReference type="InterPro" id="IPR002938">
    <property type="entry name" value="FAD-bd"/>
</dbReference>
<dbReference type="Proteomes" id="UP001500325">
    <property type="component" value="Unassembled WGS sequence"/>
</dbReference>
<accession>A0ABP8XLC0</accession>
<evidence type="ECO:0000259" key="3">
    <source>
        <dbReference type="Pfam" id="PF01494"/>
    </source>
</evidence>
<protein>
    <recommendedName>
        <fullName evidence="3">FAD-binding domain-containing protein</fullName>
    </recommendedName>
</protein>
<dbReference type="PRINTS" id="PR00420">
    <property type="entry name" value="RNGMNOXGNASE"/>
</dbReference>
<dbReference type="InterPro" id="IPR050631">
    <property type="entry name" value="PheA/TfdB_FAD_monoxygenase"/>
</dbReference>
<reference evidence="5" key="1">
    <citation type="journal article" date="2019" name="Int. J. Syst. Evol. Microbiol.">
        <title>The Global Catalogue of Microorganisms (GCM) 10K type strain sequencing project: providing services to taxonomists for standard genome sequencing and annotation.</title>
        <authorList>
            <consortium name="The Broad Institute Genomics Platform"/>
            <consortium name="The Broad Institute Genome Sequencing Center for Infectious Disease"/>
            <person name="Wu L."/>
            <person name="Ma J."/>
        </authorList>
    </citation>
    <scope>NUCLEOTIDE SEQUENCE [LARGE SCALE GENOMIC DNA]</scope>
    <source>
        <strain evidence="5">JCM 18055</strain>
    </source>
</reference>
<evidence type="ECO:0000256" key="2">
    <source>
        <dbReference type="ARBA" id="ARBA00023027"/>
    </source>
</evidence>